<feature type="compositionally biased region" description="Low complexity" evidence="7">
    <location>
        <begin position="136"/>
        <end position="145"/>
    </location>
</feature>
<evidence type="ECO:0000256" key="7">
    <source>
        <dbReference type="SAM" id="MobiDB-lite"/>
    </source>
</evidence>
<dbReference type="EMBL" id="CAKKNE010000004">
    <property type="protein sequence ID" value="CAH0373807.1"/>
    <property type="molecule type" value="Genomic_DNA"/>
</dbReference>
<dbReference type="InterPro" id="IPR012173">
    <property type="entry name" value="Mpp10"/>
</dbReference>
<feature type="region of interest" description="Disordered" evidence="7">
    <location>
        <begin position="437"/>
        <end position="501"/>
    </location>
</feature>
<keyword evidence="2" id="KW-0690">Ribosome biogenesis</keyword>
<name>A0A8J2WYQ2_9STRA</name>
<reference evidence="8" key="1">
    <citation type="submission" date="2021-11" db="EMBL/GenBank/DDBJ databases">
        <authorList>
            <consortium name="Genoscope - CEA"/>
            <person name="William W."/>
        </authorList>
    </citation>
    <scope>NUCLEOTIDE SEQUENCE</scope>
</reference>
<keyword evidence="3" id="KW-0698">rRNA processing</keyword>
<evidence type="ECO:0000256" key="6">
    <source>
        <dbReference type="ARBA" id="ARBA00029455"/>
    </source>
</evidence>
<sequence length="578" mass="63986">MADADATAATDLAALIANAPDGDGAAPDAERAKQLREALKRAHDRALARSRAAAASAALLGDHRRGAQVSELVLGDAETVWQQLRLRGRDGDRHAVAAEHYLQRQAEAADDDDEASDGEEEAEADDEAAADDAESESASSSASSSSEEENDAEEEEDEDEWADDVDEDDDDDDEHEGAGIEEDRFFSLAGMEEFVAEDEAIIAAGPSPQNSDSDSDEDESDESDDGWAGSEDEEWGRTAKYSDFFDDEPKKKKKSINEKHRKDIEALEQDHIVDPSERPWELRGEVQGKDRPRNSLLGLDATWDGVSKDPPPLDAAFGLRIEEVIKERVLAQNFDDIVPQTVVEQAYRERRSGKVEDQDDGALGQKSKLGLSEEYERDYVERQENGEKSDKPVRDEALDEKWRKLASRLDALSHFASPLERPALDEEVVAARTKASAVQLEEATPAAHTSEEGLAPEEVRAKKRGREELQRSQEEATRDERKAQRLAKKKARNAKRKKLRADARIVAKVAPDLKNPYEAKRVVRRVQQASESSDQGKYGRSGKFFEQLQEEVRREVRGDAAPAPKKKRPARASAAKLG</sequence>
<dbReference type="Pfam" id="PF04006">
    <property type="entry name" value="Mpp10"/>
    <property type="match status" value="1"/>
</dbReference>
<feature type="compositionally biased region" description="Basic and acidic residues" evidence="7">
    <location>
        <begin position="457"/>
        <end position="483"/>
    </location>
</feature>
<keyword evidence="5" id="KW-0687">Ribonucleoprotein</keyword>
<feature type="compositionally biased region" description="Basic and acidic residues" evidence="7">
    <location>
        <begin position="247"/>
        <end position="293"/>
    </location>
</feature>
<feature type="region of interest" description="Disordered" evidence="7">
    <location>
        <begin position="97"/>
        <end position="295"/>
    </location>
</feature>
<dbReference type="GO" id="GO:0005732">
    <property type="term" value="C:sno(s)RNA-containing ribonucleoprotein complex"/>
    <property type="evidence" value="ECO:0007669"/>
    <property type="project" value="InterPro"/>
</dbReference>
<feature type="region of interest" description="Disordered" evidence="7">
    <location>
        <begin position="516"/>
        <end position="578"/>
    </location>
</feature>
<evidence type="ECO:0000256" key="4">
    <source>
        <dbReference type="ARBA" id="ARBA00023242"/>
    </source>
</evidence>
<evidence type="ECO:0000313" key="9">
    <source>
        <dbReference type="Proteomes" id="UP000789595"/>
    </source>
</evidence>
<dbReference type="AlphaFoldDB" id="A0A8J2WYQ2"/>
<feature type="compositionally biased region" description="Acidic residues" evidence="7">
    <location>
        <begin position="213"/>
        <end position="234"/>
    </location>
</feature>
<dbReference type="PANTHER" id="PTHR17039">
    <property type="entry name" value="U3 SMALL NUCLEOLAR RIBONUCLEOPROTEIN PROTEIN MPP10"/>
    <property type="match status" value="1"/>
</dbReference>
<evidence type="ECO:0000256" key="2">
    <source>
        <dbReference type="ARBA" id="ARBA00022517"/>
    </source>
</evidence>
<feature type="compositionally biased region" description="Acidic residues" evidence="7">
    <location>
        <begin position="108"/>
        <end position="135"/>
    </location>
</feature>
<dbReference type="GO" id="GO:0034457">
    <property type="term" value="C:Mpp10 complex"/>
    <property type="evidence" value="ECO:0007669"/>
    <property type="project" value="InterPro"/>
</dbReference>
<evidence type="ECO:0000256" key="3">
    <source>
        <dbReference type="ARBA" id="ARBA00022552"/>
    </source>
</evidence>
<evidence type="ECO:0000313" key="8">
    <source>
        <dbReference type="EMBL" id="CAH0373807.1"/>
    </source>
</evidence>
<evidence type="ECO:0000256" key="1">
    <source>
        <dbReference type="ARBA" id="ARBA00004604"/>
    </source>
</evidence>
<comment type="similarity">
    <text evidence="6">Belongs to the MPP10 family.</text>
</comment>
<accession>A0A8J2WYQ2</accession>
<dbReference type="GO" id="GO:0032040">
    <property type="term" value="C:small-subunit processome"/>
    <property type="evidence" value="ECO:0007669"/>
    <property type="project" value="TreeGrafter"/>
</dbReference>
<dbReference type="Proteomes" id="UP000789595">
    <property type="component" value="Unassembled WGS sequence"/>
</dbReference>
<keyword evidence="9" id="KW-1185">Reference proteome</keyword>
<organism evidence="8 9">
    <name type="scientific">Pelagomonas calceolata</name>
    <dbReference type="NCBI Taxonomy" id="35677"/>
    <lineage>
        <taxon>Eukaryota</taxon>
        <taxon>Sar</taxon>
        <taxon>Stramenopiles</taxon>
        <taxon>Ochrophyta</taxon>
        <taxon>Pelagophyceae</taxon>
        <taxon>Pelagomonadales</taxon>
        <taxon>Pelagomonadaceae</taxon>
        <taxon>Pelagomonas</taxon>
    </lineage>
</organism>
<feature type="compositionally biased region" description="Basic residues" evidence="7">
    <location>
        <begin position="484"/>
        <end position="499"/>
    </location>
</feature>
<proteinExistence type="inferred from homology"/>
<evidence type="ECO:0000256" key="5">
    <source>
        <dbReference type="ARBA" id="ARBA00023274"/>
    </source>
</evidence>
<feature type="region of interest" description="Disordered" evidence="7">
    <location>
        <begin position="349"/>
        <end position="396"/>
    </location>
</feature>
<dbReference type="PANTHER" id="PTHR17039:SF0">
    <property type="entry name" value="U3 SMALL NUCLEOLAR RIBONUCLEOPROTEIN PROTEIN MPP10"/>
    <property type="match status" value="1"/>
</dbReference>
<keyword evidence="4" id="KW-0539">Nucleus</keyword>
<dbReference type="GO" id="GO:0006364">
    <property type="term" value="P:rRNA processing"/>
    <property type="evidence" value="ECO:0007669"/>
    <property type="project" value="UniProtKB-KW"/>
</dbReference>
<dbReference type="OrthoDB" id="445326at2759"/>
<feature type="compositionally biased region" description="Acidic residues" evidence="7">
    <location>
        <begin position="146"/>
        <end position="175"/>
    </location>
</feature>
<protein>
    <submittedName>
        <fullName evidence="8">Uncharacterized protein</fullName>
    </submittedName>
</protein>
<comment type="caution">
    <text evidence="8">The sequence shown here is derived from an EMBL/GenBank/DDBJ whole genome shotgun (WGS) entry which is preliminary data.</text>
</comment>
<feature type="compositionally biased region" description="Basic and acidic residues" evidence="7">
    <location>
        <begin position="377"/>
        <end position="396"/>
    </location>
</feature>
<comment type="subcellular location">
    <subcellularLocation>
        <location evidence="1">Nucleus</location>
        <location evidence="1">Nucleolus</location>
    </subcellularLocation>
</comment>
<feature type="compositionally biased region" description="Basic and acidic residues" evidence="7">
    <location>
        <begin position="176"/>
        <end position="185"/>
    </location>
</feature>
<gene>
    <name evidence="8" type="ORF">PECAL_4P10470</name>
</gene>